<dbReference type="STRING" id="37992.A0A4Z0YHP4"/>
<evidence type="ECO:0008006" key="3">
    <source>
        <dbReference type="Google" id="ProtNLM"/>
    </source>
</evidence>
<proteinExistence type="predicted"/>
<dbReference type="AlphaFoldDB" id="A0A4Z0YHP4"/>
<protein>
    <recommendedName>
        <fullName evidence="3">CYTH domain-containing protein</fullName>
    </recommendedName>
</protein>
<organism evidence="1 2">
    <name type="scientific">Xylaria hypoxylon</name>
    <dbReference type="NCBI Taxonomy" id="37992"/>
    <lineage>
        <taxon>Eukaryota</taxon>
        <taxon>Fungi</taxon>
        <taxon>Dikarya</taxon>
        <taxon>Ascomycota</taxon>
        <taxon>Pezizomycotina</taxon>
        <taxon>Sordariomycetes</taxon>
        <taxon>Xylariomycetidae</taxon>
        <taxon>Xylariales</taxon>
        <taxon>Xylariaceae</taxon>
        <taxon>Xylaria</taxon>
    </lineage>
</organism>
<dbReference type="InterPro" id="IPR033469">
    <property type="entry name" value="CYTH-like_dom_sf"/>
</dbReference>
<dbReference type="OrthoDB" id="442176at2759"/>
<keyword evidence="2" id="KW-1185">Reference proteome</keyword>
<dbReference type="SUPFAM" id="SSF55154">
    <property type="entry name" value="CYTH-like phosphatases"/>
    <property type="match status" value="1"/>
</dbReference>
<dbReference type="Proteomes" id="UP000297716">
    <property type="component" value="Unassembled WGS sequence"/>
</dbReference>
<reference evidence="1 2" key="1">
    <citation type="submission" date="2019-03" db="EMBL/GenBank/DDBJ databases">
        <title>Draft genome sequence of Xylaria hypoxylon DSM 108379, a ubiquitous saprotrophic-parasitic fungi on hardwood.</title>
        <authorList>
            <person name="Buettner E."/>
            <person name="Leonhardt S."/>
            <person name="Gebauer A.M."/>
            <person name="Liers C."/>
            <person name="Hofrichter M."/>
            <person name="Kellner H."/>
        </authorList>
    </citation>
    <scope>NUCLEOTIDE SEQUENCE [LARGE SCALE GENOMIC DNA]</scope>
    <source>
        <strain evidence="1 2">DSM 108379</strain>
    </source>
</reference>
<name>A0A4Z0YHP4_9PEZI</name>
<gene>
    <name evidence="1" type="ORF">E0Z10_g4922</name>
</gene>
<dbReference type="Gene3D" id="2.40.320.10">
    <property type="entry name" value="Hypothetical Protein Pfu-838710-001"/>
    <property type="match status" value="1"/>
</dbReference>
<evidence type="ECO:0000313" key="1">
    <source>
        <dbReference type="EMBL" id="TGJ83839.1"/>
    </source>
</evidence>
<accession>A0A4Z0YHP4</accession>
<comment type="caution">
    <text evidence="1">The sequence shown here is derived from an EMBL/GenBank/DDBJ whole genome shotgun (WGS) entry which is preliminary data.</text>
</comment>
<sequence>MRQAGLKRASLRPKCIVSKVEVERKFNLGPKFASIFLSEDWTKPQAQGRKIYIDKESFSFTVIRQPVEIIRDTYYDMQNGQLSQLGLWVRQRHVHVSPLDPSRQKSRQDLQAALECTLEPSTGDSKKSRWNAKLRIGGHFNDSQFTEFDGKKIVSDQVLRITERRTKLEDLQVFTDLQTQRFSWEVTQLADGTTPSAKMTIVVDEVTEAHASKGRSDKSAFTHTIGEVELFKEFVTEGNDRAEHEAERKKVADHRMWELKEFMLAHPDLFATTPKPIGKLTAYDTWKNTPS</sequence>
<evidence type="ECO:0000313" key="2">
    <source>
        <dbReference type="Proteomes" id="UP000297716"/>
    </source>
</evidence>
<dbReference type="EMBL" id="SKBN01000082">
    <property type="protein sequence ID" value="TGJ83839.1"/>
    <property type="molecule type" value="Genomic_DNA"/>
</dbReference>